<evidence type="ECO:0000256" key="9">
    <source>
        <dbReference type="ARBA" id="ARBA00050821"/>
    </source>
</evidence>
<keyword evidence="7 16" id="KW-0560">Oxidoreductase</keyword>
<evidence type="ECO:0000256" key="11">
    <source>
        <dbReference type="ARBA" id="ARBA00060891"/>
    </source>
</evidence>
<evidence type="ECO:0000256" key="10">
    <source>
        <dbReference type="ARBA" id="ARBA00054727"/>
    </source>
</evidence>
<evidence type="ECO:0000313" key="17">
    <source>
        <dbReference type="Proteomes" id="UP001229244"/>
    </source>
</evidence>
<keyword evidence="17" id="KW-1185">Reference proteome</keyword>
<comment type="subcellular location">
    <subcellularLocation>
        <location evidence="2">Membrane</location>
        <topology evidence="2">Peripheral membrane protein</topology>
    </subcellularLocation>
</comment>
<organism evidence="16 17">
    <name type="scientific">Amorphus orientalis</name>
    <dbReference type="NCBI Taxonomy" id="649198"/>
    <lineage>
        <taxon>Bacteria</taxon>
        <taxon>Pseudomonadati</taxon>
        <taxon>Pseudomonadota</taxon>
        <taxon>Alphaproteobacteria</taxon>
        <taxon>Hyphomicrobiales</taxon>
        <taxon>Amorphaceae</taxon>
        <taxon>Amorphus</taxon>
    </lineage>
</organism>
<dbReference type="InterPro" id="IPR023753">
    <property type="entry name" value="FAD/NAD-binding_dom"/>
</dbReference>
<evidence type="ECO:0000256" key="7">
    <source>
        <dbReference type="ARBA" id="ARBA00023002"/>
    </source>
</evidence>
<evidence type="ECO:0000256" key="1">
    <source>
        <dbReference type="ARBA" id="ARBA00001974"/>
    </source>
</evidence>
<protein>
    <recommendedName>
        <fullName evidence="13">Sulfide-quinone reductase</fullName>
        <ecNumber evidence="12">1.8.5.4</ecNumber>
    </recommendedName>
    <alternativeName>
        <fullName evidence="14">Sulfide:quinone oxidoreductase</fullName>
    </alternativeName>
</protein>
<dbReference type="SUPFAM" id="SSF51905">
    <property type="entry name" value="FAD/NAD(P)-binding domain"/>
    <property type="match status" value="2"/>
</dbReference>
<comment type="function">
    <text evidence="10">Catalyzes the oxidation of hydrogen sulfide, with the help of a quinone. Consecutive reaction cycles lead to the accumulation of a polysulfide product on the active site Cys residues; these products are released when they exceed a critical length, typically as cyclooctasulfur.</text>
</comment>
<evidence type="ECO:0000259" key="15">
    <source>
        <dbReference type="Pfam" id="PF07992"/>
    </source>
</evidence>
<dbReference type="FunFam" id="3.50.50.100:FF:000017">
    <property type="entry name" value="Sulfide-quinone reductase"/>
    <property type="match status" value="1"/>
</dbReference>
<keyword evidence="5" id="KW-0547">Nucleotide-binding</keyword>
<keyword evidence="6" id="KW-0274">FAD</keyword>
<evidence type="ECO:0000256" key="2">
    <source>
        <dbReference type="ARBA" id="ARBA00004170"/>
    </source>
</evidence>
<dbReference type="InterPro" id="IPR052541">
    <property type="entry name" value="SQRD"/>
</dbReference>
<keyword evidence="8" id="KW-0472">Membrane</keyword>
<comment type="cofactor">
    <cofactor evidence="1">
        <name>FAD</name>
        <dbReference type="ChEBI" id="CHEBI:57692"/>
    </cofactor>
</comment>
<evidence type="ECO:0000256" key="8">
    <source>
        <dbReference type="ARBA" id="ARBA00023136"/>
    </source>
</evidence>
<dbReference type="Proteomes" id="UP001229244">
    <property type="component" value="Unassembled WGS sequence"/>
</dbReference>
<dbReference type="Gene3D" id="3.50.50.100">
    <property type="match status" value="1"/>
</dbReference>
<dbReference type="PANTHER" id="PTHR43755:SF1">
    <property type="entry name" value="FAD-DEPENDENT PYRIDINE NUCLEOTIDE-DISULPHIDE OXIDOREDUCTASE"/>
    <property type="match status" value="1"/>
</dbReference>
<evidence type="ECO:0000256" key="4">
    <source>
        <dbReference type="ARBA" id="ARBA00022719"/>
    </source>
</evidence>
<feature type="domain" description="FAD/NAD(P)-binding" evidence="15">
    <location>
        <begin position="3"/>
        <end position="302"/>
    </location>
</feature>
<dbReference type="InterPro" id="IPR036188">
    <property type="entry name" value="FAD/NAD-bd_sf"/>
</dbReference>
<dbReference type="PANTHER" id="PTHR43755">
    <property type="match status" value="1"/>
</dbReference>
<dbReference type="AlphaFoldDB" id="A0AAE3VJY8"/>
<name>A0AAE3VJY8_9HYPH</name>
<comment type="catalytic activity">
    <reaction evidence="9">
        <text>n a quinone + n hydrogen sulfide + n H(+) = polysulfur(n-2) + n a quinol</text>
        <dbReference type="Rhea" id="RHEA:30239"/>
        <dbReference type="Rhea" id="RHEA-COMP:19475"/>
        <dbReference type="ChEBI" id="CHEBI:15378"/>
        <dbReference type="ChEBI" id="CHEBI:17909"/>
        <dbReference type="ChEBI" id="CHEBI:24646"/>
        <dbReference type="ChEBI" id="CHEBI:29919"/>
        <dbReference type="ChEBI" id="CHEBI:132124"/>
        <dbReference type="EC" id="1.8.5.4"/>
    </reaction>
</comment>
<evidence type="ECO:0000256" key="14">
    <source>
        <dbReference type="ARBA" id="ARBA00081101"/>
    </source>
</evidence>
<evidence type="ECO:0000256" key="13">
    <source>
        <dbReference type="ARBA" id="ARBA00071264"/>
    </source>
</evidence>
<evidence type="ECO:0000256" key="12">
    <source>
        <dbReference type="ARBA" id="ARBA00066453"/>
    </source>
</evidence>
<dbReference type="EC" id="1.8.5.4" evidence="12"/>
<dbReference type="Pfam" id="PF07992">
    <property type="entry name" value="Pyr_redox_2"/>
    <property type="match status" value="1"/>
</dbReference>
<gene>
    <name evidence="16" type="ORF">J2S73_000016</name>
</gene>
<accession>A0AAE3VJY8</accession>
<evidence type="ECO:0000256" key="3">
    <source>
        <dbReference type="ARBA" id="ARBA00022630"/>
    </source>
</evidence>
<reference evidence="16" key="1">
    <citation type="submission" date="2023-07" db="EMBL/GenBank/DDBJ databases">
        <title>Genomic Encyclopedia of Type Strains, Phase IV (KMG-IV): sequencing the most valuable type-strain genomes for metagenomic binning, comparative biology and taxonomic classification.</title>
        <authorList>
            <person name="Goeker M."/>
        </authorList>
    </citation>
    <scope>NUCLEOTIDE SEQUENCE</scope>
    <source>
        <strain evidence="16">DSM 21202</strain>
    </source>
</reference>
<dbReference type="EMBL" id="JAUSUL010000001">
    <property type="protein sequence ID" value="MDQ0313579.1"/>
    <property type="molecule type" value="Genomic_DNA"/>
</dbReference>
<dbReference type="RefSeq" id="WP_306883382.1">
    <property type="nucleotide sequence ID" value="NZ_JAUSUL010000001.1"/>
</dbReference>
<dbReference type="GO" id="GO:0000166">
    <property type="term" value="F:nucleotide binding"/>
    <property type="evidence" value="ECO:0007669"/>
    <property type="project" value="UniProtKB-KW"/>
</dbReference>
<comment type="caution">
    <text evidence="16">The sequence shown here is derived from an EMBL/GenBank/DDBJ whole genome shotgun (WGS) entry which is preliminary data.</text>
</comment>
<keyword evidence="3" id="KW-0285">Flavoprotein</keyword>
<keyword evidence="4" id="KW-0874">Quinone</keyword>
<evidence type="ECO:0000256" key="5">
    <source>
        <dbReference type="ARBA" id="ARBA00022741"/>
    </source>
</evidence>
<dbReference type="GO" id="GO:0048038">
    <property type="term" value="F:quinone binding"/>
    <property type="evidence" value="ECO:0007669"/>
    <property type="project" value="UniProtKB-KW"/>
</dbReference>
<comment type="similarity">
    <text evidence="11">Belongs to the SQRD family.</text>
</comment>
<evidence type="ECO:0000313" key="16">
    <source>
        <dbReference type="EMBL" id="MDQ0313579.1"/>
    </source>
</evidence>
<sequence>MTEVVILGAGLGGVIMAYEIKDKLRGGGNVTIINNGPTYSFVPSNPWVAVGWRKTADVTVELAPILAKRDIGFRPEGARRVHPEDNRIELNDGTELSYDYLVIATGPDLAFDEIEGLGPEGNTQSICMVDHAERARTAFDELVRKPGPVVVGAVQGASCFGPAYEFAFVLDTALRQAKVRDQVPITFVTPEPYVGHLGLDGVGDTKGLLESAMREHHIKWITNARTAKVAPGVMHVEEVGDDGAVKAEHELPFAYSMMLPAFRGVAAVAGIDGLTNPRGFIQIDKHQRNPAFPNVFGIGVCVAIPPVGKTPLPVGVPKTGFMIESMVTATAHNIAALVAGEEPRAVATWNAVCLADFGDSGIAFVAQPQLPPRNVNWSSQGRWVHAAKIGFEKYFLHKVRQGKSETFYENLALDLLGVKKLKDIHIEPAE</sequence>
<dbReference type="GO" id="GO:0016020">
    <property type="term" value="C:membrane"/>
    <property type="evidence" value="ECO:0007669"/>
    <property type="project" value="UniProtKB-SubCell"/>
</dbReference>
<evidence type="ECO:0000256" key="6">
    <source>
        <dbReference type="ARBA" id="ARBA00022827"/>
    </source>
</evidence>
<dbReference type="GO" id="GO:0070224">
    <property type="term" value="F:sulfide:quinone oxidoreductase activity"/>
    <property type="evidence" value="ECO:0007669"/>
    <property type="project" value="UniProtKB-EC"/>
</dbReference>
<proteinExistence type="inferred from homology"/>